<accession>A0A8H4EKN1</accession>
<sequence>MTILGAKKENHSKLKQNFKATENDKENRKNAVYIDSHNVNDKINNFFQSPPEKQSSNLFQEIESDNDELVELEYETDENKCDKAPSKIEKLAFHEAYNAIPMPLKCS</sequence>
<organism evidence="2 3">
    <name type="scientific">Gigaspora margarita</name>
    <dbReference type="NCBI Taxonomy" id="4874"/>
    <lineage>
        <taxon>Eukaryota</taxon>
        <taxon>Fungi</taxon>
        <taxon>Fungi incertae sedis</taxon>
        <taxon>Mucoromycota</taxon>
        <taxon>Glomeromycotina</taxon>
        <taxon>Glomeromycetes</taxon>
        <taxon>Diversisporales</taxon>
        <taxon>Gigasporaceae</taxon>
        <taxon>Gigaspora</taxon>
    </lineage>
</organism>
<name>A0A8H4EKN1_GIGMA</name>
<proteinExistence type="predicted"/>
<protein>
    <submittedName>
        <fullName evidence="2">C2h2-type zinc finger transcription factor</fullName>
    </submittedName>
</protein>
<dbReference type="AlphaFoldDB" id="A0A8H4EKN1"/>
<gene>
    <name evidence="2" type="ORF">F8M41_019436</name>
</gene>
<feature type="region of interest" description="Disordered" evidence="1">
    <location>
        <begin position="1"/>
        <end position="26"/>
    </location>
</feature>
<feature type="compositionally biased region" description="Basic and acidic residues" evidence="1">
    <location>
        <begin position="1"/>
        <end position="12"/>
    </location>
</feature>
<dbReference type="Proteomes" id="UP000439903">
    <property type="component" value="Unassembled WGS sequence"/>
</dbReference>
<dbReference type="EMBL" id="WTPW01000501">
    <property type="protein sequence ID" value="KAF0504890.1"/>
    <property type="molecule type" value="Genomic_DNA"/>
</dbReference>
<keyword evidence="3" id="KW-1185">Reference proteome</keyword>
<comment type="caution">
    <text evidence="2">The sequence shown here is derived from an EMBL/GenBank/DDBJ whole genome shotgun (WGS) entry which is preliminary data.</text>
</comment>
<evidence type="ECO:0000313" key="3">
    <source>
        <dbReference type="Proteomes" id="UP000439903"/>
    </source>
</evidence>
<evidence type="ECO:0000313" key="2">
    <source>
        <dbReference type="EMBL" id="KAF0504890.1"/>
    </source>
</evidence>
<evidence type="ECO:0000256" key="1">
    <source>
        <dbReference type="SAM" id="MobiDB-lite"/>
    </source>
</evidence>
<reference evidence="2 3" key="1">
    <citation type="journal article" date="2019" name="Environ. Microbiol.">
        <title>At the nexus of three kingdoms: the genome of the mycorrhizal fungus Gigaspora margarita provides insights into plant, endobacterial and fungal interactions.</title>
        <authorList>
            <person name="Venice F."/>
            <person name="Ghignone S."/>
            <person name="Salvioli di Fossalunga A."/>
            <person name="Amselem J."/>
            <person name="Novero M."/>
            <person name="Xianan X."/>
            <person name="Sedzielewska Toro K."/>
            <person name="Morin E."/>
            <person name="Lipzen A."/>
            <person name="Grigoriev I.V."/>
            <person name="Henrissat B."/>
            <person name="Martin F.M."/>
            <person name="Bonfante P."/>
        </authorList>
    </citation>
    <scope>NUCLEOTIDE SEQUENCE [LARGE SCALE GENOMIC DNA]</scope>
    <source>
        <strain evidence="2 3">BEG34</strain>
    </source>
</reference>